<dbReference type="PATRIC" id="fig|1140003.3.peg.1867"/>
<feature type="transmembrane region" description="Helical" evidence="9">
    <location>
        <begin position="369"/>
        <end position="388"/>
    </location>
</feature>
<dbReference type="GO" id="GO:0009401">
    <property type="term" value="P:phosphoenolpyruvate-dependent sugar phosphotransferase system"/>
    <property type="evidence" value="ECO:0007669"/>
    <property type="project" value="UniProtKB-KW"/>
</dbReference>
<dbReference type="InterPro" id="IPR004703">
    <property type="entry name" value="PTS_sugar-sp_permease"/>
</dbReference>
<dbReference type="PIRSF" id="PIRSF006304">
    <property type="entry name" value="GatC"/>
    <property type="match status" value="1"/>
</dbReference>
<keyword evidence="12" id="KW-1185">Reference proteome</keyword>
<feature type="transmembrane region" description="Helical" evidence="9">
    <location>
        <begin position="400"/>
        <end position="423"/>
    </location>
</feature>
<evidence type="ECO:0000313" key="11">
    <source>
        <dbReference type="EMBL" id="EOT83033.1"/>
    </source>
</evidence>
<feature type="transmembrane region" description="Helical" evidence="9">
    <location>
        <begin position="132"/>
        <end position="160"/>
    </location>
</feature>
<dbReference type="GO" id="GO:0005886">
    <property type="term" value="C:plasma membrane"/>
    <property type="evidence" value="ECO:0007669"/>
    <property type="project" value="UniProtKB-SubCell"/>
</dbReference>
<keyword evidence="4" id="KW-0762">Sugar transport</keyword>
<dbReference type="Proteomes" id="UP000015961">
    <property type="component" value="Unassembled WGS sequence"/>
</dbReference>
<dbReference type="PANTHER" id="PTHR37324:SF2">
    <property type="entry name" value="PTS SYSTEM GALACTITOL-SPECIFIC EIIC COMPONENT"/>
    <property type="match status" value="1"/>
</dbReference>
<organism evidence="11 12">
    <name type="scientific">Enterococcus sulfureus ATCC 49903</name>
    <dbReference type="NCBI Taxonomy" id="1140003"/>
    <lineage>
        <taxon>Bacteria</taxon>
        <taxon>Bacillati</taxon>
        <taxon>Bacillota</taxon>
        <taxon>Bacilli</taxon>
        <taxon>Lactobacillales</taxon>
        <taxon>Enterococcaceae</taxon>
        <taxon>Enterococcus</taxon>
    </lineage>
</organism>
<evidence type="ECO:0000256" key="4">
    <source>
        <dbReference type="ARBA" id="ARBA00022597"/>
    </source>
</evidence>
<keyword evidence="3" id="KW-1003">Cell membrane</keyword>
<evidence type="ECO:0000256" key="2">
    <source>
        <dbReference type="ARBA" id="ARBA00022448"/>
    </source>
</evidence>
<sequence>MLESLNEIFQLFGATVIVPIMIFIISLCLRVPVKKAIEGSIYAGVGLTGFGWIISAFTPLITPIVKQMVETTGIDRSVVDIGWQTGSLTAFSTSIGLSFFIFGLVIELILFLVGITRVFVPSNLWNNFGYMVWGAVAYQVTHQFWLSFGLMIFLLLYTLLLSEVIADRWSDYYGIKNATINSIHNIESAIPALLFDPIWNKLGLNKVSFNPLFLKEKLGLFGQPTTLGAILGLIIGVLGNLTRLFTIEAWGQILTFTVALAAVMTIFPLVTDVFSKAFVPIAQAVEKNRKQDADSAKKRWFLAVDDGVGYGEPATILSGILLIPILVVLALILPGNKTLPVVDLISIPFMIESMVALSKGNMVKILLNGTIWLGLGLYASSYMAPFYTETVMTYGSALPAGIVLVTSFNLMARPLTVAIFALWITKNPLIIGSMIGIYLVLLYFLRTHREVIYAYLKRNAEKNRAH</sequence>
<evidence type="ECO:0000256" key="5">
    <source>
        <dbReference type="ARBA" id="ARBA00022683"/>
    </source>
</evidence>
<feature type="transmembrane region" description="Helical" evidence="9">
    <location>
        <begin position="429"/>
        <end position="445"/>
    </location>
</feature>
<feature type="transmembrane region" description="Helical" evidence="9">
    <location>
        <begin position="41"/>
        <end position="61"/>
    </location>
</feature>
<dbReference type="InterPro" id="IPR013853">
    <property type="entry name" value="EIIC-GAT"/>
</dbReference>
<dbReference type="RefSeq" id="WP_016186369.1">
    <property type="nucleotide sequence ID" value="NZ_ASWO01000007.1"/>
</dbReference>
<accession>S0P2J6</accession>
<protein>
    <recommendedName>
        <fullName evidence="10">PTS EIIC type-2 domain-containing protein</fullName>
    </recommendedName>
</protein>
<evidence type="ECO:0000256" key="8">
    <source>
        <dbReference type="ARBA" id="ARBA00023136"/>
    </source>
</evidence>
<dbReference type="PANTHER" id="PTHR37324">
    <property type="entry name" value="PTS SYSTEM GALACTITOL-SPECIFIC EIIC COMPONENT"/>
    <property type="match status" value="1"/>
</dbReference>
<evidence type="ECO:0000256" key="1">
    <source>
        <dbReference type="ARBA" id="ARBA00004651"/>
    </source>
</evidence>
<keyword evidence="8 9" id="KW-0472">Membrane</keyword>
<dbReference type="InterPro" id="IPR013014">
    <property type="entry name" value="PTS_EIIC_2"/>
</dbReference>
<keyword evidence="7 9" id="KW-1133">Transmembrane helix</keyword>
<gene>
    <name evidence="11" type="ORF">I573_02146</name>
</gene>
<evidence type="ECO:0000256" key="6">
    <source>
        <dbReference type="ARBA" id="ARBA00022692"/>
    </source>
</evidence>
<reference evidence="11 12" key="1">
    <citation type="submission" date="2013-03" db="EMBL/GenBank/DDBJ databases">
        <title>The Genome Sequence of Enterococcus sulfureus ATCC_49903 (PacBio/Illumina hybrid assembly).</title>
        <authorList>
            <consortium name="The Broad Institute Genomics Platform"/>
            <consortium name="The Broad Institute Genome Sequencing Center for Infectious Disease"/>
            <person name="Earl A."/>
            <person name="Russ C."/>
            <person name="Gilmore M."/>
            <person name="Surin D."/>
            <person name="Walker B."/>
            <person name="Young S."/>
            <person name="Zeng Q."/>
            <person name="Gargeya S."/>
            <person name="Fitzgerald M."/>
            <person name="Haas B."/>
            <person name="Abouelleil A."/>
            <person name="Allen A.W."/>
            <person name="Alvarado L."/>
            <person name="Arachchi H.M."/>
            <person name="Berlin A.M."/>
            <person name="Chapman S.B."/>
            <person name="Gainer-Dewar J."/>
            <person name="Goldberg J."/>
            <person name="Griggs A."/>
            <person name="Gujja S."/>
            <person name="Hansen M."/>
            <person name="Howarth C."/>
            <person name="Imamovic A."/>
            <person name="Ireland A."/>
            <person name="Larimer J."/>
            <person name="McCowan C."/>
            <person name="Murphy C."/>
            <person name="Pearson M."/>
            <person name="Poon T.W."/>
            <person name="Priest M."/>
            <person name="Roberts A."/>
            <person name="Saif S."/>
            <person name="Shea T."/>
            <person name="Sisk P."/>
            <person name="Sykes S."/>
            <person name="Wortman J."/>
            <person name="Nusbaum C."/>
            <person name="Birren B."/>
        </authorList>
    </citation>
    <scope>NUCLEOTIDE SEQUENCE [LARGE SCALE GENOMIC DNA]</scope>
    <source>
        <strain evidence="11 12">ATCC 49903</strain>
    </source>
</reference>
<feature type="transmembrane region" description="Helical" evidence="9">
    <location>
        <begin position="314"/>
        <end position="333"/>
    </location>
</feature>
<name>S0P2J6_9ENTE</name>
<dbReference type="AlphaFoldDB" id="S0P2J6"/>
<evidence type="ECO:0000313" key="12">
    <source>
        <dbReference type="Proteomes" id="UP000015961"/>
    </source>
</evidence>
<dbReference type="PROSITE" id="PS51104">
    <property type="entry name" value="PTS_EIIC_TYPE_2"/>
    <property type="match status" value="1"/>
</dbReference>
<dbReference type="OrthoDB" id="9787936at2"/>
<feature type="domain" description="PTS EIIC type-2" evidence="10">
    <location>
        <begin position="6"/>
        <end position="447"/>
    </location>
</feature>
<feature type="transmembrane region" description="Helical" evidence="9">
    <location>
        <begin position="220"/>
        <end position="241"/>
    </location>
</feature>
<dbReference type="eggNOG" id="COG3775">
    <property type="taxonomic scope" value="Bacteria"/>
</dbReference>
<evidence type="ECO:0000256" key="7">
    <source>
        <dbReference type="ARBA" id="ARBA00022989"/>
    </source>
</evidence>
<proteinExistence type="predicted"/>
<keyword evidence="6 9" id="KW-0812">Transmembrane</keyword>
<evidence type="ECO:0000259" key="10">
    <source>
        <dbReference type="PROSITE" id="PS51104"/>
    </source>
</evidence>
<evidence type="ECO:0000256" key="3">
    <source>
        <dbReference type="ARBA" id="ARBA00022475"/>
    </source>
</evidence>
<feature type="transmembrane region" description="Helical" evidence="9">
    <location>
        <begin position="253"/>
        <end position="270"/>
    </location>
</feature>
<dbReference type="EMBL" id="ASWO01000007">
    <property type="protein sequence ID" value="EOT83033.1"/>
    <property type="molecule type" value="Genomic_DNA"/>
</dbReference>
<feature type="transmembrane region" description="Helical" evidence="9">
    <location>
        <begin position="12"/>
        <end position="29"/>
    </location>
</feature>
<dbReference type="GO" id="GO:0015577">
    <property type="term" value="F:galactitol transmembrane transporter activity"/>
    <property type="evidence" value="ECO:0007669"/>
    <property type="project" value="InterPro"/>
</dbReference>
<evidence type="ECO:0000256" key="9">
    <source>
        <dbReference type="SAM" id="Phobius"/>
    </source>
</evidence>
<dbReference type="Pfam" id="PF03611">
    <property type="entry name" value="EIIC-GAT"/>
    <property type="match status" value="1"/>
</dbReference>
<keyword evidence="2" id="KW-0813">Transport</keyword>
<dbReference type="STRING" id="1140003.OMY_01937"/>
<comment type="caution">
    <text evidence="11">The sequence shown here is derived from an EMBL/GenBank/DDBJ whole genome shotgun (WGS) entry which is preliminary data.</text>
</comment>
<keyword evidence="5" id="KW-0598">Phosphotransferase system</keyword>
<comment type="subcellular location">
    <subcellularLocation>
        <location evidence="1">Cell membrane</location>
        <topology evidence="1">Multi-pass membrane protein</topology>
    </subcellularLocation>
</comment>
<feature type="transmembrane region" description="Helical" evidence="9">
    <location>
        <begin position="95"/>
        <end position="120"/>
    </location>
</feature>